<evidence type="ECO:0000313" key="1">
    <source>
        <dbReference type="EMBL" id="KIK09693.1"/>
    </source>
</evidence>
<protein>
    <submittedName>
        <fullName evidence="1">Uncharacterized protein</fullName>
    </submittedName>
</protein>
<gene>
    <name evidence="1" type="ORF">K443DRAFT_323</name>
</gene>
<dbReference type="HOGENOM" id="CLU_2320762_0_0_1"/>
<evidence type="ECO:0000313" key="2">
    <source>
        <dbReference type="Proteomes" id="UP000054477"/>
    </source>
</evidence>
<reference evidence="2" key="2">
    <citation type="submission" date="2015-01" db="EMBL/GenBank/DDBJ databases">
        <title>Evolutionary Origins and Diversification of the Mycorrhizal Mutualists.</title>
        <authorList>
            <consortium name="DOE Joint Genome Institute"/>
            <consortium name="Mycorrhizal Genomics Consortium"/>
            <person name="Kohler A."/>
            <person name="Kuo A."/>
            <person name="Nagy L.G."/>
            <person name="Floudas D."/>
            <person name="Copeland A."/>
            <person name="Barry K.W."/>
            <person name="Cichocki N."/>
            <person name="Veneault-Fourrey C."/>
            <person name="LaButti K."/>
            <person name="Lindquist E.A."/>
            <person name="Lipzen A."/>
            <person name="Lundell T."/>
            <person name="Morin E."/>
            <person name="Murat C."/>
            <person name="Riley R."/>
            <person name="Ohm R."/>
            <person name="Sun H."/>
            <person name="Tunlid A."/>
            <person name="Henrissat B."/>
            <person name="Grigoriev I.V."/>
            <person name="Hibbett D.S."/>
            <person name="Martin F."/>
        </authorList>
    </citation>
    <scope>NUCLEOTIDE SEQUENCE [LARGE SCALE GENOMIC DNA]</scope>
    <source>
        <strain evidence="2">LaAM-08-1</strain>
    </source>
</reference>
<dbReference type="Proteomes" id="UP000054477">
    <property type="component" value="Unassembled WGS sequence"/>
</dbReference>
<accession>A0A0C9YNU5</accession>
<proteinExistence type="predicted"/>
<dbReference type="AlphaFoldDB" id="A0A0C9YNU5"/>
<reference evidence="1 2" key="1">
    <citation type="submission" date="2014-04" db="EMBL/GenBank/DDBJ databases">
        <authorList>
            <consortium name="DOE Joint Genome Institute"/>
            <person name="Kuo A."/>
            <person name="Kohler A."/>
            <person name="Nagy L.G."/>
            <person name="Floudas D."/>
            <person name="Copeland A."/>
            <person name="Barry K.W."/>
            <person name="Cichocki N."/>
            <person name="Veneault-Fourrey C."/>
            <person name="LaButti K."/>
            <person name="Lindquist E.A."/>
            <person name="Lipzen A."/>
            <person name="Lundell T."/>
            <person name="Morin E."/>
            <person name="Murat C."/>
            <person name="Sun H."/>
            <person name="Tunlid A."/>
            <person name="Henrissat B."/>
            <person name="Grigoriev I.V."/>
            <person name="Hibbett D.S."/>
            <person name="Martin F."/>
            <person name="Nordberg H.P."/>
            <person name="Cantor M.N."/>
            <person name="Hua S.X."/>
        </authorList>
    </citation>
    <scope>NUCLEOTIDE SEQUENCE [LARGE SCALE GENOMIC DNA]</scope>
    <source>
        <strain evidence="1 2">LaAM-08-1</strain>
    </source>
</reference>
<sequence length="99" mass="11222">MKTSRVRDFLIQAGYLKITTEPAAITAQAPLSTPAASQIKMLVDWKYPTLMVPLTKIPNLDYLPSHRYPLLCRLRLAAKMGLFTELICTRFRPPHGQPK</sequence>
<keyword evidence="2" id="KW-1185">Reference proteome</keyword>
<organism evidence="1 2">
    <name type="scientific">Laccaria amethystina LaAM-08-1</name>
    <dbReference type="NCBI Taxonomy" id="1095629"/>
    <lineage>
        <taxon>Eukaryota</taxon>
        <taxon>Fungi</taxon>
        <taxon>Dikarya</taxon>
        <taxon>Basidiomycota</taxon>
        <taxon>Agaricomycotina</taxon>
        <taxon>Agaricomycetes</taxon>
        <taxon>Agaricomycetidae</taxon>
        <taxon>Agaricales</taxon>
        <taxon>Agaricineae</taxon>
        <taxon>Hydnangiaceae</taxon>
        <taxon>Laccaria</taxon>
    </lineage>
</organism>
<dbReference type="EMBL" id="KN838537">
    <property type="protein sequence ID" value="KIK09693.1"/>
    <property type="molecule type" value="Genomic_DNA"/>
</dbReference>
<name>A0A0C9YNU5_9AGAR</name>